<protein>
    <recommendedName>
        <fullName evidence="3">CarboxypepD_reg-like domain-containing protein</fullName>
    </recommendedName>
</protein>
<dbReference type="SUPFAM" id="SSF49464">
    <property type="entry name" value="Carboxypeptidase regulatory domain-like"/>
    <property type="match status" value="1"/>
</dbReference>
<sequence length="340" mass="39597">MKANWVLFFLLLKSIFCFSQIEIEGWVSNTNKEPLFGASVYVDGTTIGTTTDDKGYFKLLLSSSMNSILVVSYFGYTTSYQNIKNESNLLYITLNEEVKALKEVVVQRNQFTRAEMLKLFKEQFLGTNTAGSNCVIENEDELYFDYDKKNFVFKAYADKPLVIKNNYLNYKIQFQLIDFECQFYKLSIKSLDIINALYAGTSFFTEINNDSKYTKRRKKSYEGSSLHFFRNLIAKQWNKKEFLLFEGSFMTSPDTHFEISNQSNALYKIKVAQQKKSAKNNFVAEFSILFNNKEQSKISFFTDTFYVDRFGQFTDYDKIYFSGDITTRKIGDLLPTNYGL</sequence>
<dbReference type="Gene3D" id="2.60.40.1120">
    <property type="entry name" value="Carboxypeptidase-like, regulatory domain"/>
    <property type="match status" value="1"/>
</dbReference>
<name>A0A6I4IEY0_9FLAO</name>
<reference evidence="2" key="1">
    <citation type="submission" date="2019-05" db="EMBL/GenBank/DDBJ databases">
        <title>Flavobacterium profundi sp. nov., isolated from a deep-sea seamount.</title>
        <authorList>
            <person name="Zhang D.-C."/>
        </authorList>
    </citation>
    <scope>NUCLEOTIDE SEQUENCE [LARGE SCALE GENOMIC DNA]</scope>
    <source>
        <strain evidence="2">TP390</strain>
    </source>
</reference>
<dbReference type="RefSeq" id="WP_140996565.1">
    <property type="nucleotide sequence ID" value="NZ_VDCZ01000002.1"/>
</dbReference>
<dbReference type="InterPro" id="IPR008969">
    <property type="entry name" value="CarboxyPept-like_regulatory"/>
</dbReference>
<gene>
    <name evidence="1" type="ORF">GOQ30_03170</name>
</gene>
<evidence type="ECO:0000313" key="2">
    <source>
        <dbReference type="Proteomes" id="UP000431264"/>
    </source>
</evidence>
<keyword evidence="2" id="KW-1185">Reference proteome</keyword>
<accession>A0A6I4IEY0</accession>
<dbReference type="EMBL" id="WQLW01000002">
    <property type="protein sequence ID" value="MVO08165.1"/>
    <property type="molecule type" value="Genomic_DNA"/>
</dbReference>
<comment type="caution">
    <text evidence="1">The sequence shown here is derived from an EMBL/GenBank/DDBJ whole genome shotgun (WGS) entry which is preliminary data.</text>
</comment>
<proteinExistence type="predicted"/>
<dbReference type="Pfam" id="PF13715">
    <property type="entry name" value="CarbopepD_reg_2"/>
    <property type="match status" value="1"/>
</dbReference>
<evidence type="ECO:0008006" key="3">
    <source>
        <dbReference type="Google" id="ProtNLM"/>
    </source>
</evidence>
<dbReference type="AlphaFoldDB" id="A0A6I4IEY0"/>
<organism evidence="1 2">
    <name type="scientific">Flavobacterium profundi</name>
    <dbReference type="NCBI Taxonomy" id="1774945"/>
    <lineage>
        <taxon>Bacteria</taxon>
        <taxon>Pseudomonadati</taxon>
        <taxon>Bacteroidota</taxon>
        <taxon>Flavobacteriia</taxon>
        <taxon>Flavobacteriales</taxon>
        <taxon>Flavobacteriaceae</taxon>
        <taxon>Flavobacterium</taxon>
    </lineage>
</organism>
<dbReference type="OrthoDB" id="1223654at2"/>
<evidence type="ECO:0000313" key="1">
    <source>
        <dbReference type="EMBL" id="MVO08165.1"/>
    </source>
</evidence>
<dbReference type="Proteomes" id="UP000431264">
    <property type="component" value="Unassembled WGS sequence"/>
</dbReference>